<dbReference type="InterPro" id="IPR029033">
    <property type="entry name" value="His_PPase_superfam"/>
</dbReference>
<evidence type="ECO:0000313" key="3">
    <source>
        <dbReference type="Proteomes" id="UP000653056"/>
    </source>
</evidence>
<comment type="caution">
    <text evidence="2">The sequence shown here is derived from an EMBL/GenBank/DDBJ whole genome shotgun (WGS) entry which is preliminary data.</text>
</comment>
<dbReference type="RefSeq" id="WP_189466329.1">
    <property type="nucleotide sequence ID" value="NZ_BMXS01000002.1"/>
</dbReference>
<dbReference type="EMBL" id="BMXS01000002">
    <property type="protein sequence ID" value="GGX82518.1"/>
    <property type="molecule type" value="Genomic_DNA"/>
</dbReference>
<protein>
    <submittedName>
        <fullName evidence="2">Phosphoglycerate mutase</fullName>
    </submittedName>
</protein>
<dbReference type="PANTHER" id="PTHR46517:SF1">
    <property type="entry name" value="FRUCTOSE-2,6-BISPHOSPHATASE TIGAR"/>
    <property type="match status" value="1"/>
</dbReference>
<organism evidence="2 3">
    <name type="scientific">Litchfieldella qijiaojingensis</name>
    <dbReference type="NCBI Taxonomy" id="980347"/>
    <lineage>
        <taxon>Bacteria</taxon>
        <taxon>Pseudomonadati</taxon>
        <taxon>Pseudomonadota</taxon>
        <taxon>Gammaproteobacteria</taxon>
        <taxon>Oceanospirillales</taxon>
        <taxon>Halomonadaceae</taxon>
        <taxon>Litchfieldella</taxon>
    </lineage>
</organism>
<reference evidence="3" key="1">
    <citation type="journal article" date="2019" name="Int. J. Syst. Evol. Microbiol.">
        <title>The Global Catalogue of Microorganisms (GCM) 10K type strain sequencing project: providing services to taxonomists for standard genome sequencing and annotation.</title>
        <authorList>
            <consortium name="The Broad Institute Genomics Platform"/>
            <consortium name="The Broad Institute Genome Sequencing Center for Infectious Disease"/>
            <person name="Wu L."/>
            <person name="Ma J."/>
        </authorList>
    </citation>
    <scope>NUCLEOTIDE SEQUENCE [LARGE SCALE GENOMIC DNA]</scope>
    <source>
        <strain evidence="3">KCTC 22228</strain>
    </source>
</reference>
<evidence type="ECO:0000256" key="1">
    <source>
        <dbReference type="ARBA" id="ARBA00022801"/>
    </source>
</evidence>
<sequence length="212" mass="24521">MAAAGRLDLVVVRHGLTAWNRERRYQGHRDIPLVPEAYSALAMLRDDLPRFNFDAVHCSDLTRCRQTLEFLLKERKEPTKPRFDARLRELDFGDYEGKCYDELKDLPAYRAWIESRGEQAPPGGESTAALRKRLEAWLSELFDEAGEKEYREVLMVTHGGVIRELRRRFEVIDFWEGSVGQGEGRRLTFLHRHGDWQCSSSSAVPMPASARR</sequence>
<accession>A0ABQ2YGQ0</accession>
<dbReference type="CDD" id="cd07067">
    <property type="entry name" value="HP_PGM_like"/>
    <property type="match status" value="1"/>
</dbReference>
<keyword evidence="1" id="KW-0378">Hydrolase</keyword>
<dbReference type="SMART" id="SM00855">
    <property type="entry name" value="PGAM"/>
    <property type="match status" value="1"/>
</dbReference>
<dbReference type="PANTHER" id="PTHR46517">
    <property type="entry name" value="FRUCTOSE-2,6-BISPHOSPHATASE TIGAR"/>
    <property type="match status" value="1"/>
</dbReference>
<evidence type="ECO:0000313" key="2">
    <source>
        <dbReference type="EMBL" id="GGX82518.1"/>
    </source>
</evidence>
<gene>
    <name evidence="2" type="ORF">GCM10007160_07400</name>
</gene>
<dbReference type="Gene3D" id="3.40.50.1240">
    <property type="entry name" value="Phosphoglycerate mutase-like"/>
    <property type="match status" value="1"/>
</dbReference>
<dbReference type="Proteomes" id="UP000653056">
    <property type="component" value="Unassembled WGS sequence"/>
</dbReference>
<dbReference type="SUPFAM" id="SSF53254">
    <property type="entry name" value="Phosphoglycerate mutase-like"/>
    <property type="match status" value="1"/>
</dbReference>
<name>A0ABQ2YGQ0_9GAMM</name>
<dbReference type="InterPro" id="IPR051695">
    <property type="entry name" value="Phosphoglycerate_Mutase"/>
</dbReference>
<proteinExistence type="predicted"/>
<keyword evidence="3" id="KW-1185">Reference proteome</keyword>
<dbReference type="InterPro" id="IPR013078">
    <property type="entry name" value="His_Pase_superF_clade-1"/>
</dbReference>
<dbReference type="Pfam" id="PF00300">
    <property type="entry name" value="His_Phos_1"/>
    <property type="match status" value="1"/>
</dbReference>